<organism evidence="1">
    <name type="scientific">Anguilla anguilla</name>
    <name type="common">European freshwater eel</name>
    <name type="synonym">Muraena anguilla</name>
    <dbReference type="NCBI Taxonomy" id="7936"/>
    <lineage>
        <taxon>Eukaryota</taxon>
        <taxon>Metazoa</taxon>
        <taxon>Chordata</taxon>
        <taxon>Craniata</taxon>
        <taxon>Vertebrata</taxon>
        <taxon>Euteleostomi</taxon>
        <taxon>Actinopterygii</taxon>
        <taxon>Neopterygii</taxon>
        <taxon>Teleostei</taxon>
        <taxon>Anguilliformes</taxon>
        <taxon>Anguillidae</taxon>
        <taxon>Anguilla</taxon>
    </lineage>
</organism>
<sequence length="58" mass="6706">MPPDKPHILCLFYSDMYACTFGLMNAHYFIYLFTAASPTDYHINHKLSIFPHPHGESC</sequence>
<reference evidence="1" key="1">
    <citation type="submission" date="2014-11" db="EMBL/GenBank/DDBJ databases">
        <authorList>
            <person name="Amaro Gonzalez C."/>
        </authorList>
    </citation>
    <scope>NUCLEOTIDE SEQUENCE</scope>
</reference>
<name>A0A0E9RWX2_ANGAN</name>
<evidence type="ECO:0000313" key="1">
    <source>
        <dbReference type="EMBL" id="JAH32738.1"/>
    </source>
</evidence>
<accession>A0A0E9RWX2</accession>
<reference evidence="1" key="2">
    <citation type="journal article" date="2015" name="Fish Shellfish Immunol.">
        <title>Early steps in the European eel (Anguilla anguilla)-Vibrio vulnificus interaction in the gills: Role of the RtxA13 toxin.</title>
        <authorList>
            <person name="Callol A."/>
            <person name="Pajuelo D."/>
            <person name="Ebbesson L."/>
            <person name="Teles M."/>
            <person name="MacKenzie S."/>
            <person name="Amaro C."/>
        </authorList>
    </citation>
    <scope>NUCLEOTIDE SEQUENCE</scope>
</reference>
<dbReference type="EMBL" id="GBXM01075839">
    <property type="protein sequence ID" value="JAH32738.1"/>
    <property type="molecule type" value="Transcribed_RNA"/>
</dbReference>
<dbReference type="AlphaFoldDB" id="A0A0E9RWX2"/>
<proteinExistence type="predicted"/>
<protein>
    <submittedName>
        <fullName evidence="1">Uncharacterized protein</fullName>
    </submittedName>
</protein>